<dbReference type="Pfam" id="PF10094">
    <property type="entry name" value="DUF2332"/>
    <property type="match status" value="1"/>
</dbReference>
<keyword evidence="2" id="KW-1185">Reference proteome</keyword>
<reference evidence="1" key="1">
    <citation type="submission" date="2020-11" db="EMBL/GenBank/DDBJ databases">
        <title>Sequencing the genomes of 1000 actinobacteria strains.</title>
        <authorList>
            <person name="Klenk H.-P."/>
        </authorList>
    </citation>
    <scope>NUCLEOTIDE SEQUENCE</scope>
    <source>
        <strain evidence="1">DSM 26152</strain>
    </source>
</reference>
<dbReference type="RefSeq" id="WP_196835519.1">
    <property type="nucleotide sequence ID" value="NZ_JADOTZ010000001.1"/>
</dbReference>
<sequence>MTTPYADTQRQYTQYARVWFPAHSPLYAEWAEGVAASPELLERIGSLPTSKQQPNLVFAAARFCGCPDAGFEEFKAFALQRWDAIAAEARSRMTQTNESARCATLLPVFEHIQRQSGQPLALIELGPSAGLCLVPDRYAYQYDDGEVLGAENLTAGAPLLPCTTRGGVPLPTRLPEIASRVGVDLNPLDAADPATRRWLECLVWPGQTRRLERLRAGLDVVASLDGLELVRGDLMDQLERLVSRVPAGQTPVVYHSAVIAYLPPDLRERFTELVTSLPCRWVANEGFFMSAATDADIAVPREREGVFTLALDGVPLAHTHQHGAEIDWVADGFSAGSWPEDGQYI</sequence>
<gene>
    <name evidence="1" type="ORF">IW252_000940</name>
</gene>
<evidence type="ECO:0008006" key="3">
    <source>
        <dbReference type="Google" id="ProtNLM"/>
    </source>
</evidence>
<evidence type="ECO:0000313" key="2">
    <source>
        <dbReference type="Proteomes" id="UP000625033"/>
    </source>
</evidence>
<organism evidence="1 2">
    <name type="scientific">Zhihengliuella flava</name>
    <dbReference type="NCBI Taxonomy" id="1285193"/>
    <lineage>
        <taxon>Bacteria</taxon>
        <taxon>Bacillati</taxon>
        <taxon>Actinomycetota</taxon>
        <taxon>Actinomycetes</taxon>
        <taxon>Micrococcales</taxon>
        <taxon>Micrococcaceae</taxon>
        <taxon>Zhihengliuella</taxon>
    </lineage>
</organism>
<evidence type="ECO:0000313" key="1">
    <source>
        <dbReference type="EMBL" id="MBG6084173.1"/>
    </source>
</evidence>
<dbReference type="AlphaFoldDB" id="A0A931DC61"/>
<accession>A0A931DC61</accession>
<dbReference type="Proteomes" id="UP000625033">
    <property type="component" value="Unassembled WGS sequence"/>
</dbReference>
<dbReference type="EMBL" id="JADOTZ010000001">
    <property type="protein sequence ID" value="MBG6084173.1"/>
    <property type="molecule type" value="Genomic_DNA"/>
</dbReference>
<comment type="caution">
    <text evidence="1">The sequence shown here is derived from an EMBL/GenBank/DDBJ whole genome shotgun (WGS) entry which is preliminary data.</text>
</comment>
<dbReference type="InterPro" id="IPR011200">
    <property type="entry name" value="UCP012608"/>
</dbReference>
<proteinExistence type="predicted"/>
<protein>
    <recommendedName>
        <fullName evidence="3">DUF2332 domain-containing protein</fullName>
    </recommendedName>
</protein>
<name>A0A931DC61_9MICC</name>